<evidence type="ECO:0000313" key="2">
    <source>
        <dbReference type="Proteomes" id="UP001159042"/>
    </source>
</evidence>
<sequence>MASLFNLSVKAENQNTSDFINTIHDILVTYLSCEYKTASITPLFLLTGVAFSGYIPYYMDAVGVLQPIVTRSQERRICAELCMTGLGGSPCGDDCFDLTPQGLPLQSFNGTSTSKFGVATRYDACSVLCENGLGEPLCHCGDRAKEKLLITRKTDFVQVCGHFCVRYDYRIFGCQACPLYKNATGIAARMLAPHVSFSDGAPPDQQTGGDGGQDGNVPVVDWDLWCQSMCQEGNGGAACNCDLLPMSLKI</sequence>
<dbReference type="EMBL" id="JANEYG010000001">
    <property type="protein sequence ID" value="KAJ8926133.1"/>
    <property type="molecule type" value="Genomic_DNA"/>
</dbReference>
<gene>
    <name evidence="1" type="ORF">NQ315_009990</name>
</gene>
<keyword evidence="2" id="KW-1185">Reference proteome</keyword>
<comment type="caution">
    <text evidence="1">The sequence shown here is derived from an EMBL/GenBank/DDBJ whole genome shotgun (WGS) entry which is preliminary data.</text>
</comment>
<evidence type="ECO:0008006" key="3">
    <source>
        <dbReference type="Google" id="ProtNLM"/>
    </source>
</evidence>
<dbReference type="AlphaFoldDB" id="A0AAV8WIF2"/>
<evidence type="ECO:0000313" key="1">
    <source>
        <dbReference type="EMBL" id="KAJ8926133.1"/>
    </source>
</evidence>
<protein>
    <recommendedName>
        <fullName evidence="3">WSC domain-containing protein</fullName>
    </recommendedName>
</protein>
<name>A0AAV8WIF2_9CUCU</name>
<dbReference type="Proteomes" id="UP001159042">
    <property type="component" value="Unassembled WGS sequence"/>
</dbReference>
<reference evidence="1 2" key="1">
    <citation type="journal article" date="2023" name="Insect Mol. Biol.">
        <title>Genome sequencing provides insights into the evolution of gene families encoding plant cell wall-degrading enzymes in longhorned beetles.</title>
        <authorList>
            <person name="Shin N.R."/>
            <person name="Okamura Y."/>
            <person name="Kirsch R."/>
            <person name="Pauchet Y."/>
        </authorList>
    </citation>
    <scope>NUCLEOTIDE SEQUENCE [LARGE SCALE GENOMIC DNA]</scope>
    <source>
        <strain evidence="1">EAD_L_NR</strain>
    </source>
</reference>
<organism evidence="1 2">
    <name type="scientific">Exocentrus adspersus</name>
    <dbReference type="NCBI Taxonomy" id="1586481"/>
    <lineage>
        <taxon>Eukaryota</taxon>
        <taxon>Metazoa</taxon>
        <taxon>Ecdysozoa</taxon>
        <taxon>Arthropoda</taxon>
        <taxon>Hexapoda</taxon>
        <taxon>Insecta</taxon>
        <taxon>Pterygota</taxon>
        <taxon>Neoptera</taxon>
        <taxon>Endopterygota</taxon>
        <taxon>Coleoptera</taxon>
        <taxon>Polyphaga</taxon>
        <taxon>Cucujiformia</taxon>
        <taxon>Chrysomeloidea</taxon>
        <taxon>Cerambycidae</taxon>
        <taxon>Lamiinae</taxon>
        <taxon>Acanthocinini</taxon>
        <taxon>Exocentrus</taxon>
    </lineage>
</organism>
<proteinExistence type="predicted"/>
<accession>A0AAV8WIF2</accession>